<dbReference type="InterPro" id="IPR011708">
    <property type="entry name" value="DNA_pol3_alpha_NTPase_dom"/>
</dbReference>
<dbReference type="Pfam" id="PF02811">
    <property type="entry name" value="PHP"/>
    <property type="match status" value="1"/>
</dbReference>
<evidence type="ECO:0000256" key="4">
    <source>
        <dbReference type="ARBA" id="ARBA00022705"/>
    </source>
</evidence>
<keyword evidence="2" id="KW-0808">Transferase</keyword>
<dbReference type="InterPro" id="IPR004805">
    <property type="entry name" value="DnaE2/DnaE/PolC"/>
</dbReference>
<dbReference type="NCBIfam" id="TIGR00594">
    <property type="entry name" value="polc"/>
    <property type="match status" value="1"/>
</dbReference>
<keyword evidence="5" id="KW-0239">DNA-directed DNA polymerase</keyword>
<dbReference type="InterPro" id="IPR003141">
    <property type="entry name" value="Pol/His_phosphatase_N"/>
</dbReference>
<reference evidence="8" key="1">
    <citation type="journal article" date="2021" name="Proc. Natl. Acad. Sci. U.S.A.">
        <title>A Catalog of Tens of Thousands of Viruses from Human Metagenomes Reveals Hidden Associations with Chronic Diseases.</title>
        <authorList>
            <person name="Tisza M.J."/>
            <person name="Buck C.B."/>
        </authorList>
    </citation>
    <scope>NUCLEOTIDE SEQUENCE</scope>
    <source>
        <strain evidence="8">CtviY17</strain>
    </source>
</reference>
<dbReference type="InterPro" id="IPR016195">
    <property type="entry name" value="Pol/histidinol_Pase-like"/>
</dbReference>
<evidence type="ECO:0000256" key="2">
    <source>
        <dbReference type="ARBA" id="ARBA00022679"/>
    </source>
</evidence>
<keyword evidence="4" id="KW-0235">DNA replication</keyword>
<dbReference type="GO" id="GO:0008408">
    <property type="term" value="F:3'-5' exonuclease activity"/>
    <property type="evidence" value="ECO:0007669"/>
    <property type="project" value="InterPro"/>
</dbReference>
<dbReference type="Gene3D" id="1.10.150.870">
    <property type="match status" value="1"/>
</dbReference>
<dbReference type="GO" id="GO:0006260">
    <property type="term" value="P:DNA replication"/>
    <property type="evidence" value="ECO:0007669"/>
    <property type="project" value="UniProtKB-KW"/>
</dbReference>
<dbReference type="EMBL" id="BK059120">
    <property type="protein sequence ID" value="DAE32280.1"/>
    <property type="molecule type" value="Genomic_DNA"/>
</dbReference>
<dbReference type="InterPro" id="IPR029460">
    <property type="entry name" value="DNAPol_HHH"/>
</dbReference>
<dbReference type="InterPro" id="IPR004013">
    <property type="entry name" value="PHP_dom"/>
</dbReference>
<evidence type="ECO:0000256" key="3">
    <source>
        <dbReference type="ARBA" id="ARBA00022695"/>
    </source>
</evidence>
<dbReference type="SMART" id="SM00481">
    <property type="entry name" value="POLIIIAc"/>
    <property type="match status" value="1"/>
</dbReference>
<feature type="domain" description="Polymerase/histidinol phosphatase N-terminal" evidence="7">
    <location>
        <begin position="5"/>
        <end position="71"/>
    </location>
</feature>
<accession>A0A8S5RLM7</accession>
<dbReference type="Pfam" id="PF07733">
    <property type="entry name" value="DNA_pol3_alpha"/>
    <property type="match status" value="1"/>
</dbReference>
<dbReference type="EC" id="2.7.7.7" evidence="1"/>
<dbReference type="PANTHER" id="PTHR32294:SF0">
    <property type="entry name" value="DNA POLYMERASE III SUBUNIT ALPHA"/>
    <property type="match status" value="1"/>
</dbReference>
<organism evidence="8">
    <name type="scientific">virus sp. ctviY17</name>
    <dbReference type="NCBI Taxonomy" id="2825828"/>
    <lineage>
        <taxon>Viruses</taxon>
    </lineage>
</organism>
<evidence type="ECO:0000313" key="8">
    <source>
        <dbReference type="EMBL" id="DAE32280.1"/>
    </source>
</evidence>
<dbReference type="GO" id="GO:0003887">
    <property type="term" value="F:DNA-directed DNA polymerase activity"/>
    <property type="evidence" value="ECO:0007669"/>
    <property type="project" value="UniProtKB-KW"/>
</dbReference>
<protein>
    <recommendedName>
        <fullName evidence="1">DNA-directed DNA polymerase</fullName>
        <ecNumber evidence="1">2.7.7.7</ecNumber>
    </recommendedName>
</protein>
<dbReference type="Pfam" id="PF14579">
    <property type="entry name" value="HHH_6"/>
    <property type="match status" value="1"/>
</dbReference>
<evidence type="ECO:0000256" key="1">
    <source>
        <dbReference type="ARBA" id="ARBA00012417"/>
    </source>
</evidence>
<evidence type="ECO:0000259" key="7">
    <source>
        <dbReference type="SMART" id="SM00481"/>
    </source>
</evidence>
<comment type="catalytic activity">
    <reaction evidence="6">
        <text>DNA(n) + a 2'-deoxyribonucleoside 5'-triphosphate = DNA(n+1) + diphosphate</text>
        <dbReference type="Rhea" id="RHEA:22508"/>
        <dbReference type="Rhea" id="RHEA-COMP:17339"/>
        <dbReference type="Rhea" id="RHEA-COMP:17340"/>
        <dbReference type="ChEBI" id="CHEBI:33019"/>
        <dbReference type="ChEBI" id="CHEBI:61560"/>
        <dbReference type="ChEBI" id="CHEBI:173112"/>
        <dbReference type="EC" id="2.7.7.7"/>
    </reaction>
</comment>
<dbReference type="InterPro" id="IPR040982">
    <property type="entry name" value="DNA_pol3_finger"/>
</dbReference>
<dbReference type="Gene3D" id="3.20.20.140">
    <property type="entry name" value="Metal-dependent hydrolases"/>
    <property type="match status" value="1"/>
</dbReference>
<sequence length="1077" mass="124361">MSSSLHTHSHYSLLDGYALPEENLQRAEEIGLKALAITEHGNEYSWCYYDKLHEKYPSVKLIFGVEFYECFDMTEQNKDSKYFHLIVLAKNENGRKAINQLVTDSNFHGFYYKPRIDLNALKPYAKDLVVSSACLASKLAREPDYQKCVEYVREYKEIFPHFYLEMQSHSHQDQMVYNQKILQLSVDTNTPYIITTDSHAARKEDLYYQNWHVKLAHDTETAAEIYEGCYLQSDDEIHAIMDNQIGEDAVTKGLEETDRIADLIDEIHMPFQAPQLPSFPLPEGFEDNYSYLKYLIDTGWVKRGFDKLPEDEQKLRKERIDYELDIIHSMGFDGYFLIVWDFINFARENGIPIGAGRGSCAGSLVCYTITITDLDPIKYGLIFERFLNPERISMPDTDTDVGTRDEIIQYLIDKYGENRVCQIINFSFITPIVAIKDVGKVLGFNYHEMDKLSKKFVYDTIEESLWNNRDLAENPRYEELFDVASHLAGRVKTVSSHAGGVGIVDTDISDYMAMKLGTDGEHVIQVDKRIVEEIGIIKFDILGVATLNTVKEAEIDAGLTEFDVNINNPKFEMDKGSYELLRSAMTNGVFQVESAGMKDLLVRLQVSNMEELAAVLALYRPDAMDVLEEFIEYKHHPEKITYIHPDMEPILKETYGCMIYQEQLLDIVRQFGGRSYGGADLFRKAIGKKNIELVKSESKKLYYEIIENGYPEEIAKQISETLSQKGGYLFNKSHAYSYAVLCLQTAFLKKHYALCFFKALLNRNKDKAGMVNKYILDAKAFKIQVLPPNLNKSMMNFSIDDVYILFGLSAISGIGEKIAKVILEDRDKNGKFIGFENFCERINPSKSQVIQLIKAGAIPTKNKRKTLIQYLKSMYQPTTFKPVAKAPSYKQLLIKWDIDAEDYRIGDKKYDYDKDAILKAYNDKKYELYKDKEKERFQKFIAQNQKYLENEDFWEFEALQIFINDNPFDQAYKYMSKQFQDVENGDDCTVVAVIAKVDKKKDKNKKTFAYVNLYSSFGLTEAIVWHSQLKEYEDMITKGNQIAMLCRKDSEEKVIAKKIKPYKQWLEDIKKVKGVVA</sequence>
<evidence type="ECO:0000256" key="5">
    <source>
        <dbReference type="ARBA" id="ARBA00022932"/>
    </source>
</evidence>
<dbReference type="SUPFAM" id="SSF89550">
    <property type="entry name" value="PHP domain-like"/>
    <property type="match status" value="1"/>
</dbReference>
<evidence type="ECO:0000256" key="6">
    <source>
        <dbReference type="ARBA" id="ARBA00049244"/>
    </source>
</evidence>
<dbReference type="Pfam" id="PF17657">
    <property type="entry name" value="DNA_pol3_finger"/>
    <property type="match status" value="1"/>
</dbReference>
<keyword evidence="3" id="KW-0548">Nucleotidyltransferase</keyword>
<name>A0A8S5RLM7_9VIRU</name>
<proteinExistence type="predicted"/>
<dbReference type="PANTHER" id="PTHR32294">
    <property type="entry name" value="DNA POLYMERASE III SUBUNIT ALPHA"/>
    <property type="match status" value="1"/>
</dbReference>